<feature type="region of interest" description="Disordered" evidence="12">
    <location>
        <begin position="431"/>
        <end position="461"/>
    </location>
</feature>
<dbReference type="GO" id="GO:0004088">
    <property type="term" value="F:carbamoyl-phosphate synthase (glutamine-hydrolyzing) activity"/>
    <property type="evidence" value="ECO:0007669"/>
    <property type="project" value="UniProtKB-UniRule"/>
</dbReference>
<feature type="binding site" evidence="11">
    <location>
        <position position="719"/>
    </location>
    <ligand>
        <name>L-glutamine</name>
        <dbReference type="ChEBI" id="CHEBI:58359"/>
    </ligand>
</feature>
<dbReference type="FunFam" id="3.50.30.20:FF:000001">
    <property type="entry name" value="Carbamoyl-phosphate synthase small chain"/>
    <property type="match status" value="1"/>
</dbReference>
<comment type="pathway">
    <text evidence="2 11">Amino-acid biosynthesis; L-arginine biosynthesis; carbamoyl phosphate from bicarbonate: step 1/1.</text>
</comment>
<dbReference type="PRINTS" id="PR00099">
    <property type="entry name" value="CPSGATASE"/>
</dbReference>
<proteinExistence type="inferred from homology"/>
<dbReference type="InterPro" id="IPR036480">
    <property type="entry name" value="CarbP_synth_ssu_N_sf"/>
</dbReference>
<sequence length="830" mass="85612">MTDHLTFAAAFVALPGGLPLAEPDRGPDRLGLHLLFAFGCILLFIAAVDAMRRSWRHRARRQEEDLPDLPVVPETIGEVVAAPIKGLYLGTVDAGHWLDRVTARGLGGRADAYVSVYDRGIRVDRAGNEPFWIPREAVRGARLERAHAGKVAGVGRIIVIAWSLGAHELETGLRGDDRARQPKVVRAVHSLIGPGPAPTDGEITRPHPVGRAVSRLRPRALGAAASGQAAGQRPTGARPTGGTGPAGGSGPPGGGTPPGHGSGAPGTAGGPVVTGAATVPGLPRPQGASPTGPQGASPTRPQDGPPITVVTRPPSSTAAHAPLPQPAPPVPGQAAPGYPPAGGPAPAGDTGGPGGPGGQRRPAGEAGHTARAGGQGGGPRGYVDPLTSPLGEVVRKMKDTWVSAPAGLRGGGPPEQAGDVSQRIGDAVSVGGDSSGGRTSAAGGLPGHLRGPARSTASHASHPDVRLMLEDGRHFVGEAFGVRGEAFGEVVFATGMTGYQETLTDPSYHRQIVVMTAPHIGNTGVNDDDNESERIHVAGFVVRDPSRIASSWRARRTLDDELADAGVVGVSGIDTRALTRHLRERGAMRCGIGPATEDPGELLQRVRTSPSMVGADLAPQVSTRAPYVVRAATDVPYFRVAALDLGMKRATPNALSALGCEVHVLPARSGADELLELTPDGVFLSNGPGDPAAADYAVQAVRRVLDAGVPVFGICFGNQVLARALGFETYKLTYGHRGVNQPVAETATGRIMVTSHNHGFAVQAPLDGVTQTPYGRVEVSHVALNDNVVEGLACLDVPAFSVQFHPEAAPGPHDAHGLFERFRDLMAARR</sequence>
<dbReference type="InterPro" id="IPR035686">
    <property type="entry name" value="CPSase_GATase1"/>
</dbReference>
<keyword evidence="8 11" id="KW-0665">Pyrimidine biosynthesis</keyword>
<dbReference type="eggNOG" id="COG0505">
    <property type="taxonomic scope" value="Bacteria"/>
</dbReference>
<comment type="function">
    <text evidence="11">Small subunit of the glutamine-dependent carbamoyl phosphate synthetase (CPSase). CPSase catalyzes the formation of carbamoyl phosphate from the ammonia moiety of glutamine, carbonate, and phosphate donated by ATP, constituting the first step of 2 biosynthetic pathways, one leading to arginine and/or urea and the other to pyrimidine nucleotides. The small subunit (glutamine amidotransferase) binds and cleaves glutamine to supply the large subunit with the substrate ammonia.</text>
</comment>
<evidence type="ECO:0000313" key="15">
    <source>
        <dbReference type="EMBL" id="AEH10620.1"/>
    </source>
</evidence>
<name>F8AZX5_9ACTN</name>
<dbReference type="GO" id="GO:0006541">
    <property type="term" value="P:glutamine metabolic process"/>
    <property type="evidence" value="ECO:0007669"/>
    <property type="project" value="InterPro"/>
</dbReference>
<feature type="compositionally biased region" description="Pro residues" evidence="12">
    <location>
        <begin position="323"/>
        <end position="343"/>
    </location>
</feature>
<comment type="subunit">
    <text evidence="11">Composed of two chains; the small (or glutamine) chain promotes the hydrolysis of glutamine to ammonia, which is used by the large (or ammonia) chain to synthesize carbamoyl phosphate. Tetramer of heterodimers (alpha,beta)4.</text>
</comment>
<feature type="active site" evidence="11">
    <location>
        <position position="805"/>
    </location>
</feature>
<dbReference type="Proteomes" id="UP000001549">
    <property type="component" value="Chromosome"/>
</dbReference>
<feature type="binding site" evidence="11">
    <location>
        <position position="689"/>
    </location>
    <ligand>
        <name>L-glutamine</name>
        <dbReference type="ChEBI" id="CHEBI:58359"/>
    </ligand>
</feature>
<dbReference type="GO" id="GO:0044205">
    <property type="term" value="P:'de novo' UMP biosynthetic process"/>
    <property type="evidence" value="ECO:0007669"/>
    <property type="project" value="UniProtKB-UniRule"/>
</dbReference>
<evidence type="ECO:0000256" key="3">
    <source>
        <dbReference type="ARBA" id="ARBA00007800"/>
    </source>
</evidence>
<dbReference type="PANTHER" id="PTHR43418">
    <property type="entry name" value="MULTIFUNCTIONAL TRYPTOPHAN BIOSYNTHESIS PROTEIN-RELATED"/>
    <property type="match status" value="1"/>
</dbReference>
<keyword evidence="11" id="KW-0028">Amino-acid biosynthesis</keyword>
<keyword evidence="16" id="KW-1185">Reference proteome</keyword>
<keyword evidence="6 11" id="KW-0067">ATP-binding</keyword>
<dbReference type="AlphaFoldDB" id="F8AZX5"/>
<feature type="compositionally biased region" description="Low complexity" evidence="12">
    <location>
        <begin position="270"/>
        <end position="281"/>
    </location>
</feature>
<comment type="catalytic activity">
    <reaction evidence="10 11">
        <text>L-glutamine + H2O = L-glutamate + NH4(+)</text>
        <dbReference type="Rhea" id="RHEA:15889"/>
        <dbReference type="ChEBI" id="CHEBI:15377"/>
        <dbReference type="ChEBI" id="CHEBI:28938"/>
        <dbReference type="ChEBI" id="CHEBI:29985"/>
        <dbReference type="ChEBI" id="CHEBI:58359"/>
    </reaction>
</comment>
<dbReference type="Pfam" id="PF00988">
    <property type="entry name" value="CPSase_sm_chain"/>
    <property type="match status" value="1"/>
</dbReference>
<keyword evidence="13" id="KW-0812">Transmembrane</keyword>
<dbReference type="GO" id="GO:0004359">
    <property type="term" value="F:glutaminase activity"/>
    <property type="evidence" value="ECO:0007669"/>
    <property type="project" value="RHEA"/>
</dbReference>
<dbReference type="GO" id="GO:0005524">
    <property type="term" value="F:ATP binding"/>
    <property type="evidence" value="ECO:0007669"/>
    <property type="project" value="UniProtKB-UniRule"/>
</dbReference>
<dbReference type="Pfam" id="PF25362">
    <property type="entry name" value="bPH_11"/>
    <property type="match status" value="1"/>
</dbReference>
<dbReference type="UniPathway" id="UPA00070">
    <property type="reaction ID" value="UER00115"/>
</dbReference>
<dbReference type="Gene3D" id="3.40.50.880">
    <property type="match status" value="1"/>
</dbReference>
<dbReference type="STRING" id="656024.FsymDg_3316"/>
<keyword evidence="5 11" id="KW-0547">Nucleotide-binding</keyword>
<keyword evidence="13" id="KW-1133">Transmembrane helix</keyword>
<dbReference type="HAMAP" id="MF_01209">
    <property type="entry name" value="CPSase_S_chain"/>
    <property type="match status" value="1"/>
</dbReference>
<feature type="domain" description="Carbamoyl-phosphate synthase small subunit N-terminal" evidence="14">
    <location>
        <begin position="463"/>
        <end position="593"/>
    </location>
</feature>
<dbReference type="PANTHER" id="PTHR43418:SF7">
    <property type="entry name" value="CARBAMOYL-PHOSPHATE SYNTHASE SMALL CHAIN"/>
    <property type="match status" value="1"/>
</dbReference>
<evidence type="ECO:0000313" key="16">
    <source>
        <dbReference type="Proteomes" id="UP000001549"/>
    </source>
</evidence>
<dbReference type="NCBIfam" id="TIGR01368">
    <property type="entry name" value="CPSaseIIsmall"/>
    <property type="match status" value="1"/>
</dbReference>
<feature type="active site" evidence="11">
    <location>
        <position position="807"/>
    </location>
</feature>
<feature type="binding site" evidence="11">
    <location>
        <position position="760"/>
    </location>
    <ligand>
        <name>L-glutamine</name>
        <dbReference type="ChEBI" id="CHEBI:58359"/>
    </ligand>
</feature>
<dbReference type="InterPro" id="IPR057446">
    <property type="entry name" value="PH_bac"/>
</dbReference>
<evidence type="ECO:0000256" key="12">
    <source>
        <dbReference type="SAM" id="MobiDB-lite"/>
    </source>
</evidence>
<dbReference type="EC" id="6.3.5.5" evidence="11"/>
<dbReference type="Gene3D" id="3.50.30.20">
    <property type="entry name" value="Carbamoyl-phosphate synthase small subunit, N-terminal domain"/>
    <property type="match status" value="1"/>
</dbReference>
<dbReference type="InterPro" id="IPR006274">
    <property type="entry name" value="CarbamoylP_synth_ssu"/>
</dbReference>
<dbReference type="KEGG" id="fsy:FsymDg_3316"/>
<accession>F8AZX5</accession>
<dbReference type="GO" id="GO:0006207">
    <property type="term" value="P:'de novo' pyrimidine nucleobase biosynthetic process"/>
    <property type="evidence" value="ECO:0007669"/>
    <property type="project" value="InterPro"/>
</dbReference>
<feature type="compositionally biased region" description="Low complexity" evidence="12">
    <location>
        <begin position="359"/>
        <end position="372"/>
    </location>
</feature>
<keyword evidence="11" id="KW-0055">Arginine biosynthesis</keyword>
<feature type="region of interest" description="Disordered" evidence="12">
    <location>
        <begin position="221"/>
        <end position="384"/>
    </location>
</feature>
<dbReference type="InterPro" id="IPR029062">
    <property type="entry name" value="Class_I_gatase-like"/>
</dbReference>
<feature type="binding site" evidence="11">
    <location>
        <position position="759"/>
    </location>
    <ligand>
        <name>L-glutamine</name>
        <dbReference type="ChEBI" id="CHEBI:58359"/>
    </ligand>
</feature>
<evidence type="ECO:0000256" key="11">
    <source>
        <dbReference type="HAMAP-Rule" id="MF_01209"/>
    </source>
</evidence>
<comment type="similarity">
    <text evidence="3 11">Belongs to the CarA family.</text>
</comment>
<dbReference type="InterPro" id="IPR002474">
    <property type="entry name" value="CarbamoylP_synth_ssu_N"/>
</dbReference>
<dbReference type="GO" id="GO:0006526">
    <property type="term" value="P:L-arginine biosynthetic process"/>
    <property type="evidence" value="ECO:0007669"/>
    <property type="project" value="UniProtKB-UniRule"/>
</dbReference>
<evidence type="ECO:0000259" key="14">
    <source>
        <dbReference type="SMART" id="SM01097"/>
    </source>
</evidence>
<keyword evidence="7 11" id="KW-0315">Glutamine amidotransferase</keyword>
<dbReference type="CDD" id="cd01744">
    <property type="entry name" value="GATase1_CPSase"/>
    <property type="match status" value="1"/>
</dbReference>
<protein>
    <recommendedName>
        <fullName evidence="11">Carbamoyl phosphate synthase small chain</fullName>
        <ecNumber evidence="11">6.3.5.5</ecNumber>
    </recommendedName>
    <alternativeName>
        <fullName evidence="11">Carbamoyl phosphate synthetase glutamine chain</fullName>
    </alternativeName>
</protein>
<dbReference type="PRINTS" id="PR00097">
    <property type="entry name" value="ANTSNTHASEII"/>
</dbReference>
<dbReference type="NCBIfam" id="NF009475">
    <property type="entry name" value="PRK12838.1"/>
    <property type="match status" value="1"/>
</dbReference>
<organism evidence="15 16">
    <name type="scientific">Candidatus Protofrankia datiscae</name>
    <dbReference type="NCBI Taxonomy" id="2716812"/>
    <lineage>
        <taxon>Bacteria</taxon>
        <taxon>Bacillati</taxon>
        <taxon>Actinomycetota</taxon>
        <taxon>Actinomycetes</taxon>
        <taxon>Frankiales</taxon>
        <taxon>Frankiaceae</taxon>
        <taxon>Protofrankia</taxon>
    </lineage>
</organism>
<keyword evidence="13" id="KW-0472">Membrane</keyword>
<evidence type="ECO:0000256" key="8">
    <source>
        <dbReference type="ARBA" id="ARBA00022975"/>
    </source>
</evidence>
<reference evidence="15 16" key="1">
    <citation type="submission" date="2011-05" db="EMBL/GenBank/DDBJ databases">
        <title>Complete sequence of chromosome of Frankia symbiont of Datisca glomerata.</title>
        <authorList>
            <consortium name="US DOE Joint Genome Institute"/>
            <person name="Lucas S."/>
            <person name="Han J."/>
            <person name="Lapidus A."/>
            <person name="Cheng J.-F."/>
            <person name="Goodwin L."/>
            <person name="Pitluck S."/>
            <person name="Peters L."/>
            <person name="Mikhailova N."/>
            <person name="Chertkov O."/>
            <person name="Teshima H."/>
            <person name="Han C."/>
            <person name="Tapia R."/>
            <person name="Land M."/>
            <person name="Hauser L."/>
            <person name="Kyrpides N."/>
            <person name="Ivanova N."/>
            <person name="Pagani I."/>
            <person name="Berry A."/>
            <person name="Pawlowski K."/>
            <person name="Persson T."/>
            <person name="Vanden Heuvel B."/>
            <person name="Benson D."/>
            <person name="Woyke T."/>
        </authorList>
    </citation>
    <scope>NUCLEOTIDE SEQUENCE [LARGE SCALE GENOMIC DNA]</scope>
    <source>
        <strain evidence="16">4085684</strain>
    </source>
</reference>
<evidence type="ECO:0000256" key="5">
    <source>
        <dbReference type="ARBA" id="ARBA00022741"/>
    </source>
</evidence>
<evidence type="ECO:0000256" key="9">
    <source>
        <dbReference type="ARBA" id="ARBA00048816"/>
    </source>
</evidence>
<dbReference type="Pfam" id="PF00117">
    <property type="entry name" value="GATase"/>
    <property type="match status" value="1"/>
</dbReference>
<evidence type="ECO:0000256" key="1">
    <source>
        <dbReference type="ARBA" id="ARBA00004812"/>
    </source>
</evidence>
<keyword evidence="4 11" id="KW-0436">Ligase</keyword>
<dbReference type="SUPFAM" id="SSF52021">
    <property type="entry name" value="Carbamoyl phosphate synthetase, small subunit N-terminal domain"/>
    <property type="match status" value="1"/>
</dbReference>
<dbReference type="HOGENOM" id="CLU_341535_0_0_11"/>
<evidence type="ECO:0000256" key="13">
    <source>
        <dbReference type="SAM" id="Phobius"/>
    </source>
</evidence>
<comment type="pathway">
    <text evidence="1 11">Pyrimidine metabolism; UMP biosynthesis via de novo pathway; (S)-dihydroorotate from bicarbonate: step 1/3.</text>
</comment>
<feature type="binding site" evidence="11">
    <location>
        <position position="757"/>
    </location>
    <ligand>
        <name>L-glutamine</name>
        <dbReference type="ChEBI" id="CHEBI:58359"/>
    </ligand>
</feature>
<evidence type="ECO:0000256" key="7">
    <source>
        <dbReference type="ARBA" id="ARBA00022962"/>
    </source>
</evidence>
<dbReference type="InterPro" id="IPR050472">
    <property type="entry name" value="Anth_synth/Amidotransfase"/>
</dbReference>
<evidence type="ECO:0000256" key="4">
    <source>
        <dbReference type="ARBA" id="ARBA00022598"/>
    </source>
</evidence>
<feature type="binding site" evidence="11">
    <location>
        <position position="507"/>
    </location>
    <ligand>
        <name>L-glutamine</name>
        <dbReference type="ChEBI" id="CHEBI:58359"/>
    </ligand>
</feature>
<dbReference type="EMBL" id="CP002801">
    <property type="protein sequence ID" value="AEH10620.1"/>
    <property type="molecule type" value="Genomic_DNA"/>
</dbReference>
<comment type="catalytic activity">
    <reaction evidence="9 11">
        <text>hydrogencarbonate + L-glutamine + 2 ATP + H2O = carbamoyl phosphate + L-glutamate + 2 ADP + phosphate + 2 H(+)</text>
        <dbReference type="Rhea" id="RHEA:18633"/>
        <dbReference type="ChEBI" id="CHEBI:15377"/>
        <dbReference type="ChEBI" id="CHEBI:15378"/>
        <dbReference type="ChEBI" id="CHEBI:17544"/>
        <dbReference type="ChEBI" id="CHEBI:29985"/>
        <dbReference type="ChEBI" id="CHEBI:30616"/>
        <dbReference type="ChEBI" id="CHEBI:43474"/>
        <dbReference type="ChEBI" id="CHEBI:58228"/>
        <dbReference type="ChEBI" id="CHEBI:58359"/>
        <dbReference type="ChEBI" id="CHEBI:456216"/>
        <dbReference type="EC" id="6.3.5.5"/>
    </reaction>
</comment>
<dbReference type="InterPro" id="IPR017926">
    <property type="entry name" value="GATASE"/>
</dbReference>
<evidence type="ECO:0000256" key="10">
    <source>
        <dbReference type="ARBA" id="ARBA00049285"/>
    </source>
</evidence>
<dbReference type="PROSITE" id="PS51273">
    <property type="entry name" value="GATASE_TYPE_1"/>
    <property type="match status" value="1"/>
</dbReference>
<dbReference type="PRINTS" id="PR00096">
    <property type="entry name" value="GATASE"/>
</dbReference>
<feature type="compositionally biased region" description="Low complexity" evidence="12">
    <location>
        <begin position="221"/>
        <end position="238"/>
    </location>
</feature>
<feature type="compositionally biased region" description="Polar residues" evidence="12">
    <location>
        <begin position="288"/>
        <end position="300"/>
    </location>
</feature>
<feature type="transmembrane region" description="Helical" evidence="13">
    <location>
        <begin position="31"/>
        <end position="51"/>
    </location>
</feature>
<feature type="binding site" evidence="11">
    <location>
        <position position="716"/>
    </location>
    <ligand>
        <name>L-glutamine</name>
        <dbReference type="ChEBI" id="CHEBI:58359"/>
    </ligand>
</feature>
<gene>
    <name evidence="11" type="primary">carA</name>
    <name evidence="15" type="ordered locus">FsymDg_3316</name>
</gene>
<feature type="active site" description="Nucleophile" evidence="11">
    <location>
        <position position="715"/>
    </location>
</feature>
<dbReference type="UniPathway" id="UPA00068">
    <property type="reaction ID" value="UER00171"/>
</dbReference>
<feature type="compositionally biased region" description="Gly residues" evidence="12">
    <location>
        <begin position="349"/>
        <end position="358"/>
    </location>
</feature>
<evidence type="ECO:0000256" key="2">
    <source>
        <dbReference type="ARBA" id="ARBA00005077"/>
    </source>
</evidence>
<evidence type="ECO:0000256" key="6">
    <source>
        <dbReference type="ARBA" id="ARBA00022840"/>
    </source>
</evidence>
<feature type="binding site" evidence="11">
    <location>
        <position position="687"/>
    </location>
    <ligand>
        <name>L-glutamine</name>
        <dbReference type="ChEBI" id="CHEBI:58359"/>
    </ligand>
</feature>
<dbReference type="SMART" id="SM01097">
    <property type="entry name" value="CPSase_sm_chain"/>
    <property type="match status" value="1"/>
</dbReference>
<feature type="compositionally biased region" description="Gly residues" evidence="12">
    <location>
        <begin position="239"/>
        <end position="269"/>
    </location>
</feature>
<dbReference type="SUPFAM" id="SSF52317">
    <property type="entry name" value="Class I glutamine amidotransferase-like"/>
    <property type="match status" value="1"/>
</dbReference>
<feature type="region of interest" description="CPSase" evidence="11">
    <location>
        <begin position="1"/>
        <end position="638"/>
    </location>
</feature>